<organism evidence="1 2">
    <name type="scientific">Paraburkholderia metrosideri</name>
    <dbReference type="NCBI Taxonomy" id="580937"/>
    <lineage>
        <taxon>Bacteria</taxon>
        <taxon>Pseudomonadati</taxon>
        <taxon>Pseudomonadota</taxon>
        <taxon>Betaproteobacteria</taxon>
        <taxon>Burkholderiales</taxon>
        <taxon>Burkholderiaceae</taxon>
        <taxon>Paraburkholderia</taxon>
    </lineage>
</organism>
<dbReference type="Proteomes" id="UP000598032">
    <property type="component" value="Unassembled WGS sequence"/>
</dbReference>
<evidence type="ECO:0000313" key="2">
    <source>
        <dbReference type="Proteomes" id="UP000598032"/>
    </source>
</evidence>
<proteinExistence type="predicted"/>
<reference evidence="1 2" key="1">
    <citation type="submission" date="2020-10" db="EMBL/GenBank/DDBJ databases">
        <authorList>
            <person name="Peeters C."/>
        </authorList>
    </citation>
    <scope>NUCLEOTIDE SEQUENCE [LARGE SCALE GENOMIC DNA]</scope>
    <source>
        <strain evidence="1 2">LMG 28140</strain>
    </source>
</reference>
<evidence type="ECO:0000313" key="1">
    <source>
        <dbReference type="EMBL" id="CAD6521920.1"/>
    </source>
</evidence>
<comment type="caution">
    <text evidence="1">The sequence shown here is derived from an EMBL/GenBank/DDBJ whole genome shotgun (WGS) entry which is preliminary data.</text>
</comment>
<dbReference type="EMBL" id="CAJHCP010000003">
    <property type="protein sequence ID" value="CAD6521920.1"/>
    <property type="molecule type" value="Genomic_DNA"/>
</dbReference>
<gene>
    <name evidence="1" type="ORF">LMG28140_01317</name>
</gene>
<keyword evidence="2" id="KW-1185">Reference proteome</keyword>
<name>A0ABN7HLT1_9BURK</name>
<protein>
    <submittedName>
        <fullName evidence="1">Uncharacterized protein</fullName>
    </submittedName>
</protein>
<accession>A0ABN7HLT1</accession>
<sequence>MFDNADSGSLFNRGHALCTFLDPLSAAQKLHNHALLKDDSRTIQGRFKDDSQLRGQPLDLAIQHALVIRIVDRQIDHMHARRRETFPQ</sequence>